<dbReference type="AlphaFoldDB" id="Q6ZCD4"/>
<feature type="compositionally biased region" description="Basic and acidic residues" evidence="1">
    <location>
        <begin position="50"/>
        <end position="75"/>
    </location>
</feature>
<feature type="compositionally biased region" description="Basic and acidic residues" evidence="1">
    <location>
        <begin position="1"/>
        <end position="12"/>
    </location>
</feature>
<reference evidence="3" key="1">
    <citation type="journal article" date="2005" name="Nature">
        <title>The map-based sequence of the rice genome.</title>
        <authorList>
            <consortium name="International rice genome sequencing project (IRGSP)"/>
            <person name="Matsumoto T."/>
            <person name="Wu J."/>
            <person name="Kanamori H."/>
            <person name="Katayose Y."/>
            <person name="Fujisawa M."/>
            <person name="Namiki N."/>
            <person name="Mizuno H."/>
            <person name="Yamamoto K."/>
            <person name="Antonio B.A."/>
            <person name="Baba T."/>
            <person name="Sakata K."/>
            <person name="Nagamura Y."/>
            <person name="Aoki H."/>
            <person name="Arikawa K."/>
            <person name="Arita K."/>
            <person name="Bito T."/>
            <person name="Chiden Y."/>
            <person name="Fujitsuka N."/>
            <person name="Fukunaka R."/>
            <person name="Hamada M."/>
            <person name="Harada C."/>
            <person name="Hayashi A."/>
            <person name="Hijishita S."/>
            <person name="Honda M."/>
            <person name="Hosokawa S."/>
            <person name="Ichikawa Y."/>
            <person name="Idonuma A."/>
            <person name="Iijima M."/>
            <person name="Ikeda M."/>
            <person name="Ikeno M."/>
            <person name="Ito K."/>
            <person name="Ito S."/>
            <person name="Ito T."/>
            <person name="Ito Y."/>
            <person name="Ito Y."/>
            <person name="Iwabuchi A."/>
            <person name="Kamiya K."/>
            <person name="Karasawa W."/>
            <person name="Kurita K."/>
            <person name="Katagiri S."/>
            <person name="Kikuta A."/>
            <person name="Kobayashi H."/>
            <person name="Kobayashi N."/>
            <person name="Machita K."/>
            <person name="Maehara T."/>
            <person name="Masukawa M."/>
            <person name="Mizubayashi T."/>
            <person name="Mukai Y."/>
            <person name="Nagasaki H."/>
            <person name="Nagata Y."/>
            <person name="Naito S."/>
            <person name="Nakashima M."/>
            <person name="Nakama Y."/>
            <person name="Nakamichi Y."/>
            <person name="Nakamura M."/>
            <person name="Meguro A."/>
            <person name="Negishi M."/>
            <person name="Ohta I."/>
            <person name="Ohta T."/>
            <person name="Okamoto M."/>
            <person name="Ono N."/>
            <person name="Saji S."/>
            <person name="Sakaguchi M."/>
            <person name="Sakai K."/>
            <person name="Shibata M."/>
            <person name="Shimokawa T."/>
            <person name="Song J."/>
            <person name="Takazaki Y."/>
            <person name="Terasawa K."/>
            <person name="Tsugane M."/>
            <person name="Tsuji K."/>
            <person name="Ueda S."/>
            <person name="Waki K."/>
            <person name="Yamagata H."/>
            <person name="Yamamoto M."/>
            <person name="Yamamoto S."/>
            <person name="Yamane H."/>
            <person name="Yoshiki S."/>
            <person name="Yoshihara R."/>
            <person name="Yukawa K."/>
            <person name="Zhong H."/>
            <person name="Yano M."/>
            <person name="Yuan Q."/>
            <person name="Ouyang S."/>
            <person name="Liu J."/>
            <person name="Jones K.M."/>
            <person name="Gansberger K."/>
            <person name="Moffat K."/>
            <person name="Hill J."/>
            <person name="Bera J."/>
            <person name="Fadrosh D."/>
            <person name="Jin S."/>
            <person name="Johri S."/>
            <person name="Kim M."/>
            <person name="Overton L."/>
            <person name="Reardon M."/>
            <person name="Tsitrin T."/>
            <person name="Vuong H."/>
            <person name="Weaver B."/>
            <person name="Ciecko A."/>
            <person name="Tallon L."/>
            <person name="Jackson J."/>
            <person name="Pai G."/>
            <person name="Aken S.V."/>
            <person name="Utterback T."/>
            <person name="Reidmuller S."/>
            <person name="Feldblyum T."/>
            <person name="Hsiao J."/>
            <person name="Zismann V."/>
            <person name="Iobst S."/>
            <person name="de Vazeille A.R."/>
            <person name="Buell C.R."/>
            <person name="Ying K."/>
            <person name="Li Y."/>
            <person name="Lu T."/>
            <person name="Huang Y."/>
            <person name="Zhao Q."/>
            <person name="Feng Q."/>
            <person name="Zhang L."/>
            <person name="Zhu J."/>
            <person name="Weng Q."/>
            <person name="Mu J."/>
            <person name="Lu Y."/>
            <person name="Fan D."/>
            <person name="Liu Y."/>
            <person name="Guan J."/>
            <person name="Zhang Y."/>
            <person name="Yu S."/>
            <person name="Liu X."/>
            <person name="Zhang Y."/>
            <person name="Hong G."/>
            <person name="Han B."/>
            <person name="Choisne N."/>
            <person name="Demange N."/>
            <person name="Orjeda G."/>
            <person name="Samain S."/>
            <person name="Cattolico L."/>
            <person name="Pelletier E."/>
            <person name="Couloux A."/>
            <person name="Segurens B."/>
            <person name="Wincker P."/>
            <person name="D'Hont A."/>
            <person name="Scarpelli C."/>
            <person name="Weissenbach J."/>
            <person name="Salanoubat M."/>
            <person name="Quetier F."/>
            <person name="Yu Y."/>
            <person name="Kim H.R."/>
            <person name="Rambo T."/>
            <person name="Currie J."/>
            <person name="Collura K."/>
            <person name="Luo M."/>
            <person name="Yang T."/>
            <person name="Ammiraju J.S.S."/>
            <person name="Engler F."/>
            <person name="Soderlund C."/>
            <person name="Wing R.A."/>
            <person name="Palmer L.E."/>
            <person name="de la Bastide M."/>
            <person name="Spiegel L."/>
            <person name="Nascimento L."/>
            <person name="Zutavern T."/>
            <person name="O'Shaughnessy A."/>
            <person name="Dike S."/>
            <person name="Dedhia N."/>
            <person name="Preston R."/>
            <person name="Balija V."/>
            <person name="McCombie W.R."/>
            <person name="Chow T."/>
            <person name="Chen H."/>
            <person name="Chung M."/>
            <person name="Chen C."/>
            <person name="Shaw J."/>
            <person name="Wu H."/>
            <person name="Hsiao K."/>
            <person name="Chao Y."/>
            <person name="Chu M."/>
            <person name="Cheng C."/>
            <person name="Hour A."/>
            <person name="Lee P."/>
            <person name="Lin S."/>
            <person name="Lin Y."/>
            <person name="Liou J."/>
            <person name="Liu S."/>
            <person name="Hsing Y."/>
            <person name="Raghuvanshi S."/>
            <person name="Mohanty A."/>
            <person name="Bharti A.K."/>
            <person name="Gaur A."/>
            <person name="Gupta V."/>
            <person name="Kumar D."/>
            <person name="Ravi V."/>
            <person name="Vij S."/>
            <person name="Kapur A."/>
            <person name="Khurana P."/>
            <person name="Khurana P."/>
            <person name="Khurana J.P."/>
            <person name="Tyagi A.K."/>
            <person name="Gaikwad K."/>
            <person name="Singh A."/>
            <person name="Dalal V."/>
            <person name="Srivastava S."/>
            <person name="Dixit A."/>
            <person name="Pal A.K."/>
            <person name="Ghazi I.A."/>
            <person name="Yadav M."/>
            <person name="Pandit A."/>
            <person name="Bhargava A."/>
            <person name="Sureshbabu K."/>
            <person name="Batra K."/>
            <person name="Sharma T.R."/>
            <person name="Mohapatra T."/>
            <person name="Singh N.K."/>
            <person name="Messing J."/>
            <person name="Nelson A.B."/>
            <person name="Fuks G."/>
            <person name="Kavchok S."/>
            <person name="Keizer G."/>
            <person name="Linton E."/>
            <person name="Llaca V."/>
            <person name="Song R."/>
            <person name="Tanyolac B."/>
            <person name="Young S."/>
            <person name="Ho-Il K."/>
            <person name="Hahn J.H."/>
            <person name="Sangsakoo G."/>
            <person name="Vanavichit A."/>
            <person name="de Mattos Luiz.A.T."/>
            <person name="Zimmer P.D."/>
            <person name="Malone G."/>
            <person name="Dellagostin O."/>
            <person name="de Oliveira A.C."/>
            <person name="Bevan M."/>
            <person name="Bancroft I."/>
            <person name="Minx P."/>
            <person name="Cordum H."/>
            <person name="Wilson R."/>
            <person name="Cheng Z."/>
            <person name="Jin W."/>
            <person name="Jiang J."/>
            <person name="Leong S.A."/>
            <person name="Iwama H."/>
            <person name="Gojobori T."/>
            <person name="Itoh T."/>
            <person name="Niimura Y."/>
            <person name="Fujii Y."/>
            <person name="Habara T."/>
            <person name="Sakai H."/>
            <person name="Sato Y."/>
            <person name="Wilson G."/>
            <person name="Kumar K."/>
            <person name="McCouch S."/>
            <person name="Juretic N."/>
            <person name="Hoen D."/>
            <person name="Wright S."/>
            <person name="Bruskiewich R."/>
            <person name="Bureau T."/>
            <person name="Miyao A."/>
            <person name="Hirochika H."/>
            <person name="Nishikawa T."/>
            <person name="Kadowaki K."/>
            <person name="Sugiura M."/>
            <person name="Burr B."/>
            <person name="Sasaki T."/>
        </authorList>
    </citation>
    <scope>NUCLEOTIDE SEQUENCE [LARGE SCALE GENOMIC DNA]</scope>
    <source>
        <strain evidence="3">cv. Nipponbare</strain>
    </source>
</reference>
<dbReference type="Proteomes" id="UP000000763">
    <property type="component" value="Chromosome 8"/>
</dbReference>
<evidence type="ECO:0000313" key="3">
    <source>
        <dbReference type="Proteomes" id="UP000000763"/>
    </source>
</evidence>
<reference evidence="3" key="2">
    <citation type="journal article" date="2008" name="Nucleic Acids Res.">
        <title>The rice annotation project database (RAP-DB): 2008 update.</title>
        <authorList>
            <consortium name="The rice annotation project (RAP)"/>
        </authorList>
    </citation>
    <scope>GENOME REANNOTATION</scope>
    <source>
        <strain evidence="3">cv. Nipponbare</strain>
    </source>
</reference>
<name>Q6ZCD4_ORYSJ</name>
<accession>Q6ZCD4</accession>
<protein>
    <submittedName>
        <fullName evidence="2">Uncharacterized protein</fullName>
    </submittedName>
</protein>
<sequence length="75" mass="8241">MAARAVRMEGRRQRPAPLAGAVAAAAPPSPSRCLRRPDLACPPSSLTCGIEREEIRERSEERDGERSGGDRERRD</sequence>
<feature type="region of interest" description="Disordered" evidence="1">
    <location>
        <begin position="1"/>
        <end position="75"/>
    </location>
</feature>
<evidence type="ECO:0000256" key="1">
    <source>
        <dbReference type="SAM" id="MobiDB-lite"/>
    </source>
</evidence>
<dbReference type="EMBL" id="AP004566">
    <property type="protein sequence ID" value="BAD09502.1"/>
    <property type="molecule type" value="Genomic_DNA"/>
</dbReference>
<evidence type="ECO:0000313" key="2">
    <source>
        <dbReference type="EMBL" id="BAD09502.1"/>
    </source>
</evidence>
<feature type="compositionally biased region" description="Low complexity" evidence="1">
    <location>
        <begin position="15"/>
        <end position="26"/>
    </location>
</feature>
<proteinExistence type="predicted"/>
<gene>
    <name evidence="2" type="primary">P0498H04.12</name>
</gene>
<organism evidence="2 3">
    <name type="scientific">Oryza sativa subsp. japonica</name>
    <name type="common">Rice</name>
    <dbReference type="NCBI Taxonomy" id="39947"/>
    <lineage>
        <taxon>Eukaryota</taxon>
        <taxon>Viridiplantae</taxon>
        <taxon>Streptophyta</taxon>
        <taxon>Embryophyta</taxon>
        <taxon>Tracheophyta</taxon>
        <taxon>Spermatophyta</taxon>
        <taxon>Magnoliopsida</taxon>
        <taxon>Liliopsida</taxon>
        <taxon>Poales</taxon>
        <taxon>Poaceae</taxon>
        <taxon>BOP clade</taxon>
        <taxon>Oryzoideae</taxon>
        <taxon>Oryzeae</taxon>
        <taxon>Oryzinae</taxon>
        <taxon>Oryza</taxon>
        <taxon>Oryza sativa</taxon>
    </lineage>
</organism>